<evidence type="ECO:0000313" key="12">
    <source>
        <dbReference type="EMBL" id="KAF8369596.1"/>
    </source>
</evidence>
<proteinExistence type="inferred from homology"/>
<evidence type="ECO:0000259" key="11">
    <source>
        <dbReference type="Pfam" id="PF00139"/>
    </source>
</evidence>
<dbReference type="Gene3D" id="2.60.120.200">
    <property type="match status" value="1"/>
</dbReference>
<evidence type="ECO:0000256" key="5">
    <source>
        <dbReference type="ARBA" id="ARBA00022475"/>
    </source>
</evidence>
<dbReference type="CDD" id="cd06899">
    <property type="entry name" value="lectin_legume_LecRK_Arcelin_ConA"/>
    <property type="match status" value="1"/>
</dbReference>
<dbReference type="Proteomes" id="UP000655225">
    <property type="component" value="Unassembled WGS sequence"/>
</dbReference>
<dbReference type="InterPro" id="IPR050258">
    <property type="entry name" value="Leguminous_Lectin"/>
</dbReference>
<keyword evidence="6 10" id="KW-0732">Signal</keyword>
<evidence type="ECO:0000256" key="3">
    <source>
        <dbReference type="ARBA" id="ARBA00008536"/>
    </source>
</evidence>
<dbReference type="PANTHER" id="PTHR32401">
    <property type="entry name" value="CONCANAVALIN A-LIKE LECTIN FAMILY PROTEIN"/>
    <property type="match status" value="1"/>
</dbReference>
<dbReference type="GO" id="GO:0005886">
    <property type="term" value="C:plasma membrane"/>
    <property type="evidence" value="ECO:0007669"/>
    <property type="project" value="UniProtKB-SubCell"/>
</dbReference>
<keyword evidence="9" id="KW-0812">Transmembrane</keyword>
<dbReference type="OrthoDB" id="543442at2759"/>
<feature type="chain" id="PRO_5032652801" description="Legume lectin domain-containing protein" evidence="10">
    <location>
        <begin position="22"/>
        <end position="411"/>
    </location>
</feature>
<feature type="domain" description="Legume lectin" evidence="11">
    <location>
        <begin position="25"/>
        <end position="272"/>
    </location>
</feature>
<evidence type="ECO:0000256" key="8">
    <source>
        <dbReference type="ARBA" id="ARBA00023170"/>
    </source>
</evidence>
<dbReference type="PANTHER" id="PTHR32401:SF50">
    <property type="entry name" value="OS07G0133000 PROTEIN"/>
    <property type="match status" value="1"/>
</dbReference>
<dbReference type="InterPro" id="IPR001220">
    <property type="entry name" value="Legume_lectin_dom"/>
</dbReference>
<comment type="similarity">
    <text evidence="4">In the C-terminal section; belongs to the protein kinase superfamily. Ser/Thr protein kinase family.</text>
</comment>
<dbReference type="FunFam" id="2.60.120.200:FF:000096">
    <property type="entry name" value="L-type lectin-domain containing receptor kinase V.9"/>
    <property type="match status" value="1"/>
</dbReference>
<evidence type="ECO:0000256" key="7">
    <source>
        <dbReference type="ARBA" id="ARBA00022734"/>
    </source>
</evidence>
<dbReference type="AlphaFoldDB" id="A0A835CX90"/>
<keyword evidence="13" id="KW-1185">Reference proteome</keyword>
<name>A0A835CX90_TETSI</name>
<evidence type="ECO:0000256" key="10">
    <source>
        <dbReference type="SAM" id="SignalP"/>
    </source>
</evidence>
<evidence type="ECO:0000256" key="1">
    <source>
        <dbReference type="ARBA" id="ARBA00004251"/>
    </source>
</evidence>
<keyword evidence="8" id="KW-0675">Receptor</keyword>
<dbReference type="Pfam" id="PF00139">
    <property type="entry name" value="Lectin_legB"/>
    <property type="match status" value="1"/>
</dbReference>
<comment type="similarity">
    <text evidence="3">In the N-terminal section; belongs to the leguminous lectin family.</text>
</comment>
<evidence type="ECO:0000313" key="13">
    <source>
        <dbReference type="Proteomes" id="UP000655225"/>
    </source>
</evidence>
<gene>
    <name evidence="12" type="ORF">HHK36_032378</name>
</gene>
<feature type="signal peptide" evidence="10">
    <location>
        <begin position="1"/>
        <end position="21"/>
    </location>
</feature>
<keyword evidence="7" id="KW-0430">Lectin</keyword>
<reference evidence="12 13" key="1">
    <citation type="submission" date="2020-04" db="EMBL/GenBank/DDBJ databases">
        <title>Plant Genome Project.</title>
        <authorList>
            <person name="Zhang R.-G."/>
        </authorList>
    </citation>
    <scope>NUCLEOTIDE SEQUENCE [LARGE SCALE GENOMIC DNA]</scope>
    <source>
        <strain evidence="12">YNK0</strain>
        <tissue evidence="12">Leaf</tissue>
    </source>
</reference>
<comment type="caution">
    <text evidence="12">The sequence shown here is derived from an EMBL/GenBank/DDBJ whole genome shotgun (WGS) entry which is preliminary data.</text>
</comment>
<evidence type="ECO:0000256" key="9">
    <source>
        <dbReference type="SAM" id="Phobius"/>
    </source>
</evidence>
<dbReference type="EMBL" id="JABCRI010000645">
    <property type="protein sequence ID" value="KAF8369596.1"/>
    <property type="molecule type" value="Genomic_DNA"/>
</dbReference>
<keyword evidence="9" id="KW-1133">Transmembrane helix</keyword>
<feature type="transmembrane region" description="Helical" evidence="9">
    <location>
        <begin position="298"/>
        <end position="318"/>
    </location>
</feature>
<evidence type="ECO:0000256" key="2">
    <source>
        <dbReference type="ARBA" id="ARBA00007606"/>
    </source>
</evidence>
<dbReference type="OMA" id="SGHYIIW"/>
<organism evidence="12 13">
    <name type="scientific">Tetracentron sinense</name>
    <name type="common">Spur-leaf</name>
    <dbReference type="NCBI Taxonomy" id="13715"/>
    <lineage>
        <taxon>Eukaryota</taxon>
        <taxon>Viridiplantae</taxon>
        <taxon>Streptophyta</taxon>
        <taxon>Embryophyta</taxon>
        <taxon>Tracheophyta</taxon>
        <taxon>Spermatophyta</taxon>
        <taxon>Magnoliopsida</taxon>
        <taxon>Trochodendrales</taxon>
        <taxon>Trochodendraceae</taxon>
        <taxon>Tetracentron</taxon>
    </lineage>
</organism>
<sequence>MATPIIPLAFFLLILSNPTQSLTDGFVYNGFNGTETNLTLDGASIIIKPSGALKLTNQSKNTIGHAFYSSPFPMLNKTNPSSPVAVSFSTSFVFAIVPSNPGGGGHGFAFTVSPSKQFPGAEPGHFLGIFNSSNDGNSSNHVFAVEFDTVNGFGEYADSNGNHIGINVNSMSSIASEPASYHVGNSEVMEEVDMKSGKPIQSWIEYDGVDKMVHVTISYFSIPKPSRPILSHPIDLSTVLKDSMYVGFSASTGKLSSFHYILGWSFRTNLNPYPLNNSLLPSPPREVMDSPFKLKTGAIIAVVLSVTTFVVLIFNLSINMKACSDQCLHLRRVQRRSLARSIPANSLLAPIFVDQDLTSGLSAASYQSGDLLYPAIFESKRTSLRVLLLVSYISQYLSRCHSLSGNSSALK</sequence>
<dbReference type="GO" id="GO:0030246">
    <property type="term" value="F:carbohydrate binding"/>
    <property type="evidence" value="ECO:0007669"/>
    <property type="project" value="UniProtKB-KW"/>
</dbReference>
<keyword evidence="5" id="KW-1003">Cell membrane</keyword>
<accession>A0A835CX90</accession>
<dbReference type="SUPFAM" id="SSF49899">
    <property type="entry name" value="Concanavalin A-like lectins/glucanases"/>
    <property type="match status" value="1"/>
</dbReference>
<evidence type="ECO:0000256" key="4">
    <source>
        <dbReference type="ARBA" id="ARBA00010217"/>
    </source>
</evidence>
<dbReference type="InterPro" id="IPR013320">
    <property type="entry name" value="ConA-like_dom_sf"/>
</dbReference>
<protein>
    <recommendedName>
        <fullName evidence="11">Legume lectin domain-containing protein</fullName>
    </recommendedName>
</protein>
<evidence type="ECO:0000256" key="6">
    <source>
        <dbReference type="ARBA" id="ARBA00022729"/>
    </source>
</evidence>
<comment type="subcellular location">
    <subcellularLocation>
        <location evidence="1">Cell membrane</location>
        <topology evidence="1">Single-pass type I membrane protein</topology>
    </subcellularLocation>
</comment>
<keyword evidence="9" id="KW-0472">Membrane</keyword>
<comment type="similarity">
    <text evidence="2">Belongs to the leguminous lectin family.</text>
</comment>